<evidence type="ECO:0000313" key="3">
    <source>
        <dbReference type="Proteomes" id="UP001642409"/>
    </source>
</evidence>
<dbReference type="EMBL" id="CAXDID020000035">
    <property type="protein sequence ID" value="CAL5996731.1"/>
    <property type="molecule type" value="Genomic_DNA"/>
</dbReference>
<protein>
    <submittedName>
        <fullName evidence="2">Hypothetical_protein</fullName>
    </submittedName>
</protein>
<sequence length="251" mass="30604">MNILNVFLNDIDKIESDFVQQDKIWKQYNEKFYQWISSNKGLLKHKNITRHIYSKYIKSLKDKLMVIWQEAEEYCNALNYLFNLKINQNPQLVCYAIRSLNQFQQLSFWQYISQTHEPRKSVNQLKQHYENVYQRIQYTGYLDEEDKQIIKDHCNQHQTQLPLISCNQLLNSNFKDRDILPFKVYVQATRNAKFMPKQSYLTQYVQQLQIKSRQRFIEQSEYYTKVYREGLNQIFKEDHSQKTPKELQKKD</sequence>
<evidence type="ECO:0000313" key="2">
    <source>
        <dbReference type="EMBL" id="CAL5996731.1"/>
    </source>
</evidence>
<reference evidence="2 3" key="2">
    <citation type="submission" date="2024-07" db="EMBL/GenBank/DDBJ databases">
        <authorList>
            <person name="Akdeniz Z."/>
        </authorList>
    </citation>
    <scope>NUCLEOTIDE SEQUENCE [LARGE SCALE GENOMIC DNA]</scope>
</reference>
<reference evidence="1" key="1">
    <citation type="submission" date="2023-06" db="EMBL/GenBank/DDBJ databases">
        <authorList>
            <person name="Kurt Z."/>
        </authorList>
    </citation>
    <scope>NUCLEOTIDE SEQUENCE</scope>
</reference>
<name>A0AA86QZM3_9EUKA</name>
<comment type="caution">
    <text evidence="1">The sequence shown here is derived from an EMBL/GenBank/DDBJ whole genome shotgun (WGS) entry which is preliminary data.</text>
</comment>
<keyword evidence="3" id="KW-1185">Reference proteome</keyword>
<evidence type="ECO:0000313" key="1">
    <source>
        <dbReference type="EMBL" id="CAI9964176.1"/>
    </source>
</evidence>
<dbReference type="EMBL" id="CATOUU010000972">
    <property type="protein sequence ID" value="CAI9964176.1"/>
    <property type="molecule type" value="Genomic_DNA"/>
</dbReference>
<organism evidence="1">
    <name type="scientific">Hexamita inflata</name>
    <dbReference type="NCBI Taxonomy" id="28002"/>
    <lineage>
        <taxon>Eukaryota</taxon>
        <taxon>Metamonada</taxon>
        <taxon>Diplomonadida</taxon>
        <taxon>Hexamitidae</taxon>
        <taxon>Hexamitinae</taxon>
        <taxon>Hexamita</taxon>
    </lineage>
</organism>
<gene>
    <name evidence="2" type="ORF">HINF_LOCUS14906</name>
    <name evidence="1" type="ORF">HINF_LOCUS51821</name>
</gene>
<accession>A0AA86QZM3</accession>
<dbReference type="AlphaFoldDB" id="A0AA86QZM3"/>
<proteinExistence type="predicted"/>
<dbReference type="Proteomes" id="UP001642409">
    <property type="component" value="Unassembled WGS sequence"/>
</dbReference>